<feature type="non-terminal residue" evidence="1">
    <location>
        <position position="1"/>
    </location>
</feature>
<accession>A0A7Y1Q295</accession>
<dbReference type="AlphaFoldDB" id="A0A7Y1Q295"/>
<organism evidence="1 2">
    <name type="scientific">Pseudomonas lactis</name>
    <dbReference type="NCBI Taxonomy" id="1615674"/>
    <lineage>
        <taxon>Bacteria</taxon>
        <taxon>Pseudomonadati</taxon>
        <taxon>Pseudomonadota</taxon>
        <taxon>Gammaproteobacteria</taxon>
        <taxon>Pseudomonadales</taxon>
        <taxon>Pseudomonadaceae</taxon>
        <taxon>Pseudomonas</taxon>
    </lineage>
</organism>
<sequence length="56" mass="5856">LHFEGDAKAAALSQAYNVALEDGSVVQGITGSDGGTEQIQRESMQLANVNVLKPLL</sequence>
<proteinExistence type="predicted"/>
<protein>
    <submittedName>
        <fullName evidence="1">Uncharacterized protein</fullName>
    </submittedName>
</protein>
<comment type="caution">
    <text evidence="1">The sequence shown here is derived from an EMBL/GenBank/DDBJ whole genome shotgun (WGS) entry which is preliminary data.</text>
</comment>
<reference evidence="1 2" key="1">
    <citation type="journal article" date="2020" name="Front. Microbiol.">
        <title>Genetic Organization of the aprX-lipA2 Operon Affects the Proteolytic Potential of Pseudomonas Species in Milk.</title>
        <authorList>
            <person name="Maier C."/>
            <person name="Huptas C."/>
            <person name="von Neubeck M."/>
            <person name="Scherer S."/>
            <person name="Wenning M."/>
            <person name="Lucking G."/>
        </authorList>
    </citation>
    <scope>NUCLEOTIDE SEQUENCE [LARGE SCALE GENOMIC DNA]</scope>
    <source>
        <strain evidence="1 2">WS 4997</strain>
    </source>
</reference>
<gene>
    <name evidence="1" type="ORF">HBO18_23680</name>
</gene>
<evidence type="ECO:0000313" key="1">
    <source>
        <dbReference type="EMBL" id="NNA47124.1"/>
    </source>
</evidence>
<name>A0A7Y1Q295_9PSED</name>
<evidence type="ECO:0000313" key="2">
    <source>
        <dbReference type="Proteomes" id="UP000583279"/>
    </source>
</evidence>
<dbReference type="EMBL" id="JAAQYK010000008">
    <property type="protein sequence ID" value="NNA47124.1"/>
    <property type="molecule type" value="Genomic_DNA"/>
</dbReference>
<dbReference type="Proteomes" id="UP000583279">
    <property type="component" value="Unassembled WGS sequence"/>
</dbReference>